<evidence type="ECO:0000313" key="2">
    <source>
        <dbReference type="Proteomes" id="UP000247536"/>
    </source>
</evidence>
<evidence type="ECO:0000313" key="1">
    <source>
        <dbReference type="EMBL" id="PYB73986.1"/>
    </source>
</evidence>
<dbReference type="RefSeq" id="WP_110791122.1">
    <property type="nucleotide sequence ID" value="NZ_QJRY01000003.1"/>
</dbReference>
<reference evidence="1 2" key="1">
    <citation type="submission" date="2018-06" db="EMBL/GenBank/DDBJ databases">
        <title>Rhizobium wuzhouense sp. nov., isolated from roots of Oryza officinalis.</title>
        <authorList>
            <person name="Yuan T."/>
        </authorList>
    </citation>
    <scope>NUCLEOTIDE SEQUENCE [LARGE SCALE GENOMIC DNA]</scope>
    <source>
        <strain evidence="1 2">W44</strain>
    </source>
</reference>
<dbReference type="Proteomes" id="UP000247536">
    <property type="component" value="Unassembled WGS sequence"/>
</dbReference>
<evidence type="ECO:0008006" key="3">
    <source>
        <dbReference type="Google" id="ProtNLM"/>
    </source>
</evidence>
<name>A0ABX5NRN1_9HYPH</name>
<comment type="caution">
    <text evidence="1">The sequence shown here is derived from an EMBL/GenBank/DDBJ whole genome shotgun (WGS) entry which is preliminary data.</text>
</comment>
<gene>
    <name evidence="1" type="ORF">DMY87_09715</name>
</gene>
<keyword evidence="2" id="KW-1185">Reference proteome</keyword>
<accession>A0ABX5NRN1</accession>
<organism evidence="1 2">
    <name type="scientific">Rhizobium wuzhouense</name>
    <dbReference type="NCBI Taxonomy" id="1986026"/>
    <lineage>
        <taxon>Bacteria</taxon>
        <taxon>Pseudomonadati</taxon>
        <taxon>Pseudomonadota</taxon>
        <taxon>Alphaproteobacteria</taxon>
        <taxon>Hyphomicrobiales</taxon>
        <taxon>Rhizobiaceae</taxon>
        <taxon>Rhizobium/Agrobacterium group</taxon>
        <taxon>Rhizobium</taxon>
    </lineage>
</organism>
<proteinExistence type="predicted"/>
<protein>
    <recommendedName>
        <fullName evidence="3">Anti-sigma factor NepR domain-containing protein</fullName>
    </recommendedName>
</protein>
<dbReference type="EMBL" id="QJRY01000003">
    <property type="protein sequence ID" value="PYB73986.1"/>
    <property type="molecule type" value="Genomic_DNA"/>
</dbReference>
<sequence>MSHTAASSIPGRRDRTGGVVRDKLDLLMAELEREKVPQRLIDMAQDLQKSLDEKLPKES</sequence>